<evidence type="ECO:0000256" key="2">
    <source>
        <dbReference type="ARBA" id="ARBA00004401"/>
    </source>
</evidence>
<keyword evidence="7" id="KW-0645">Protease</keyword>
<evidence type="ECO:0000256" key="3">
    <source>
        <dbReference type="ARBA" id="ARBA00009370"/>
    </source>
</evidence>
<evidence type="ECO:0000256" key="1">
    <source>
        <dbReference type="ARBA" id="ARBA00000677"/>
    </source>
</evidence>
<keyword evidence="7" id="KW-1133">Transmembrane helix</keyword>
<feature type="compositionally biased region" description="Basic and acidic residues" evidence="8">
    <location>
        <begin position="1"/>
        <end position="17"/>
    </location>
</feature>
<comment type="caution">
    <text evidence="10">The sequence shown here is derived from an EMBL/GenBank/DDBJ whole genome shotgun (WGS) entry which is preliminary data.</text>
</comment>
<dbReference type="AlphaFoldDB" id="A0A0V8IWU5"/>
<dbReference type="PROSITE" id="PS00761">
    <property type="entry name" value="SPASE_I_3"/>
    <property type="match status" value="1"/>
</dbReference>
<dbReference type="STRING" id="993070.AS031_04615"/>
<dbReference type="PANTHER" id="PTHR43390:SF1">
    <property type="entry name" value="CHLOROPLAST PROCESSING PEPTIDASE"/>
    <property type="match status" value="1"/>
</dbReference>
<dbReference type="InterPro" id="IPR019533">
    <property type="entry name" value="Peptidase_S26"/>
</dbReference>
<name>A0A0V8IWU5_9MICC</name>
<keyword evidence="7" id="KW-0472">Membrane</keyword>
<evidence type="ECO:0000256" key="5">
    <source>
        <dbReference type="ARBA" id="ARBA00022801"/>
    </source>
</evidence>
<organism evidence="10 11">
    <name type="scientific">Pseudarthrobacter enclensis</name>
    <dbReference type="NCBI Taxonomy" id="993070"/>
    <lineage>
        <taxon>Bacteria</taxon>
        <taxon>Bacillati</taxon>
        <taxon>Actinomycetota</taxon>
        <taxon>Actinomycetes</taxon>
        <taxon>Micrococcales</taxon>
        <taxon>Micrococcaceae</taxon>
        <taxon>Pseudarthrobacter</taxon>
    </lineage>
</organism>
<sequence>MPENDARTPEPRHDGPHHGPGGQAPDAAAAQEQPARREPSAAPADGQEEAAPGPATSRSAAKASDKASGKAGSPVFTWLKEVATVVVIAVVLSFLIKTFLFRAFFIPSESMVNTLDIDDRIFVNLLVPEPFALSRGDVVVFRDTKGWLPPAAPEAKGPFTWVQDGLTFVGLLPDTTDQHLVKRVIGLPGDHVVCCDAGGKLTINGTAIDETYINPAEVPQVRTFDVTVPEGKVWVMGDNRNHSADSRAHTDSDGGFIDISDLEGKAAVIAWPLNRITALGNYPEVFRDVPAAP</sequence>
<dbReference type="InterPro" id="IPR036286">
    <property type="entry name" value="LexA/Signal_pep-like_sf"/>
</dbReference>
<dbReference type="GO" id="GO:0009003">
    <property type="term" value="F:signal peptidase activity"/>
    <property type="evidence" value="ECO:0007669"/>
    <property type="project" value="UniProtKB-EC"/>
</dbReference>
<evidence type="ECO:0000256" key="7">
    <source>
        <dbReference type="RuleBase" id="RU362042"/>
    </source>
</evidence>
<dbReference type="InterPro" id="IPR000223">
    <property type="entry name" value="Pept_S26A_signal_pept_1"/>
</dbReference>
<dbReference type="CDD" id="cd06530">
    <property type="entry name" value="S26_SPase_I"/>
    <property type="match status" value="1"/>
</dbReference>
<dbReference type="EMBL" id="LNQM01000001">
    <property type="protein sequence ID" value="KSU79299.1"/>
    <property type="molecule type" value="Genomic_DNA"/>
</dbReference>
<keyword evidence="5 7" id="KW-0378">Hydrolase</keyword>
<dbReference type="GO" id="GO:0005886">
    <property type="term" value="C:plasma membrane"/>
    <property type="evidence" value="ECO:0007669"/>
    <property type="project" value="UniProtKB-SubCell"/>
</dbReference>
<keyword evidence="11" id="KW-1185">Reference proteome</keyword>
<dbReference type="Proteomes" id="UP000053199">
    <property type="component" value="Unassembled WGS sequence"/>
</dbReference>
<accession>A0A0V8IWU5</accession>
<dbReference type="Pfam" id="PF10502">
    <property type="entry name" value="Peptidase_S26"/>
    <property type="match status" value="1"/>
</dbReference>
<protein>
    <recommendedName>
        <fullName evidence="4 7">Signal peptidase I</fullName>
        <ecNumber evidence="4 7">3.4.21.89</ecNumber>
    </recommendedName>
</protein>
<comment type="catalytic activity">
    <reaction evidence="1 7">
        <text>Cleavage of hydrophobic, N-terminal signal or leader sequences from secreted and periplasmic proteins.</text>
        <dbReference type="EC" id="3.4.21.89"/>
    </reaction>
</comment>
<proteinExistence type="inferred from homology"/>
<dbReference type="RefSeq" id="WP_058266899.1">
    <property type="nucleotide sequence ID" value="NZ_FMAZ01000001.1"/>
</dbReference>
<feature type="compositionally biased region" description="Low complexity" evidence="8">
    <location>
        <begin position="23"/>
        <end position="33"/>
    </location>
</feature>
<dbReference type="Gene3D" id="2.10.109.10">
    <property type="entry name" value="Umud Fragment, subunit A"/>
    <property type="match status" value="1"/>
</dbReference>
<gene>
    <name evidence="10" type="ORF">AS031_04615</name>
</gene>
<feature type="region of interest" description="Disordered" evidence="8">
    <location>
        <begin position="1"/>
        <end position="69"/>
    </location>
</feature>
<keyword evidence="7" id="KW-0812">Transmembrane</keyword>
<evidence type="ECO:0000313" key="10">
    <source>
        <dbReference type="EMBL" id="KSU79299.1"/>
    </source>
</evidence>
<feature type="transmembrane region" description="Helical" evidence="7">
    <location>
        <begin position="82"/>
        <end position="105"/>
    </location>
</feature>
<reference evidence="10 11" key="1">
    <citation type="journal article" date="2014" name="Arch. Microbiol.">
        <title>Arthrobacter enclensis sp. nov., isolated from sediment sample.</title>
        <authorList>
            <person name="Dastager S.G."/>
            <person name="Liu Q."/>
            <person name="Tang S.K."/>
            <person name="Krishnamurthi S."/>
            <person name="Lee J.C."/>
            <person name="Li W.J."/>
        </authorList>
    </citation>
    <scope>NUCLEOTIDE SEQUENCE [LARGE SCALE GENOMIC DNA]</scope>
    <source>
        <strain evidence="10 11">NIO-1008</strain>
    </source>
</reference>
<dbReference type="SUPFAM" id="SSF51306">
    <property type="entry name" value="LexA/Signal peptidase"/>
    <property type="match status" value="1"/>
</dbReference>
<feature type="active site" evidence="6">
    <location>
        <position position="110"/>
    </location>
</feature>
<dbReference type="PANTHER" id="PTHR43390">
    <property type="entry name" value="SIGNAL PEPTIDASE I"/>
    <property type="match status" value="1"/>
</dbReference>
<dbReference type="GO" id="GO:0006465">
    <property type="term" value="P:signal peptide processing"/>
    <property type="evidence" value="ECO:0007669"/>
    <property type="project" value="InterPro"/>
</dbReference>
<evidence type="ECO:0000256" key="6">
    <source>
        <dbReference type="PIRSR" id="PIRSR600223-1"/>
    </source>
</evidence>
<evidence type="ECO:0000313" key="11">
    <source>
        <dbReference type="Proteomes" id="UP000053199"/>
    </source>
</evidence>
<feature type="domain" description="Peptidase S26" evidence="9">
    <location>
        <begin position="80"/>
        <end position="271"/>
    </location>
</feature>
<dbReference type="PRINTS" id="PR00727">
    <property type="entry name" value="LEADERPTASE"/>
</dbReference>
<evidence type="ECO:0000256" key="8">
    <source>
        <dbReference type="SAM" id="MobiDB-lite"/>
    </source>
</evidence>
<dbReference type="EC" id="3.4.21.89" evidence="4 7"/>
<evidence type="ECO:0000256" key="4">
    <source>
        <dbReference type="ARBA" id="ARBA00013208"/>
    </source>
</evidence>
<comment type="similarity">
    <text evidence="3 7">Belongs to the peptidase S26 family.</text>
</comment>
<dbReference type="InterPro" id="IPR019758">
    <property type="entry name" value="Pept_S26A_signal_pept_1_CS"/>
</dbReference>
<dbReference type="NCBIfam" id="TIGR02227">
    <property type="entry name" value="sigpep_I_bact"/>
    <property type="match status" value="1"/>
</dbReference>
<dbReference type="GO" id="GO:0004252">
    <property type="term" value="F:serine-type endopeptidase activity"/>
    <property type="evidence" value="ECO:0007669"/>
    <property type="project" value="InterPro"/>
</dbReference>
<comment type="subcellular location">
    <subcellularLocation>
        <location evidence="2">Cell membrane</location>
        <topology evidence="2">Single-pass type II membrane protein</topology>
    </subcellularLocation>
    <subcellularLocation>
        <location evidence="7">Membrane</location>
        <topology evidence="7">Single-pass type II membrane protein</topology>
    </subcellularLocation>
</comment>
<evidence type="ECO:0000259" key="9">
    <source>
        <dbReference type="Pfam" id="PF10502"/>
    </source>
</evidence>
<feature type="active site" evidence="6">
    <location>
        <position position="182"/>
    </location>
</feature>
<dbReference type="OrthoDB" id="9815782at2"/>